<dbReference type="Proteomes" id="UP000507470">
    <property type="component" value="Unassembled WGS sequence"/>
</dbReference>
<dbReference type="Pfam" id="PF20173">
    <property type="entry name" value="ZnF_RZ-type"/>
    <property type="match status" value="1"/>
</dbReference>
<evidence type="ECO:0000256" key="7">
    <source>
        <dbReference type="PROSITE-ProRule" id="PRU00175"/>
    </source>
</evidence>
<dbReference type="EMBL" id="CACVKT020008079">
    <property type="protein sequence ID" value="CAC5412641.1"/>
    <property type="molecule type" value="Genomic_DNA"/>
</dbReference>
<dbReference type="PANTHER" id="PTHR22605">
    <property type="entry name" value="RZ-TYPE DOMAIN-CONTAINING PROTEIN"/>
    <property type="match status" value="1"/>
</dbReference>
<dbReference type="InterPro" id="IPR031248">
    <property type="entry name" value="RNF213"/>
</dbReference>
<evidence type="ECO:0000256" key="5">
    <source>
        <dbReference type="ARBA" id="ARBA00022833"/>
    </source>
</evidence>
<dbReference type="InterPro" id="IPR046439">
    <property type="entry name" value="ZF_RZ_dom"/>
</dbReference>
<dbReference type="Gene3D" id="3.40.50.300">
    <property type="entry name" value="P-loop containing nucleotide triphosphate hydrolases"/>
    <property type="match status" value="1"/>
</dbReference>
<reference evidence="11 12" key="1">
    <citation type="submission" date="2020-06" db="EMBL/GenBank/DDBJ databases">
        <authorList>
            <person name="Li R."/>
            <person name="Bekaert M."/>
        </authorList>
    </citation>
    <scope>NUCLEOTIDE SEQUENCE [LARGE SCALE GENOMIC DNA]</scope>
    <source>
        <strain evidence="12">wild</strain>
    </source>
</reference>
<dbReference type="OrthoDB" id="6147936at2759"/>
<dbReference type="GO" id="GO:0008270">
    <property type="term" value="F:zinc ion binding"/>
    <property type="evidence" value="ECO:0007669"/>
    <property type="project" value="UniProtKB-KW"/>
</dbReference>
<dbReference type="InterPro" id="IPR013083">
    <property type="entry name" value="Znf_RING/FYVE/PHD"/>
</dbReference>
<dbReference type="GO" id="GO:0002376">
    <property type="term" value="P:immune system process"/>
    <property type="evidence" value="ECO:0007669"/>
    <property type="project" value="UniProtKB-KW"/>
</dbReference>
<keyword evidence="6" id="KW-0391">Immunity</keyword>
<dbReference type="GO" id="GO:0016887">
    <property type="term" value="F:ATP hydrolysis activity"/>
    <property type="evidence" value="ECO:0007669"/>
    <property type="project" value="InterPro"/>
</dbReference>
<dbReference type="InterPro" id="IPR017907">
    <property type="entry name" value="Znf_RING_CS"/>
</dbReference>
<evidence type="ECO:0000313" key="12">
    <source>
        <dbReference type="Proteomes" id="UP000507470"/>
    </source>
</evidence>
<comment type="subcellular location">
    <subcellularLocation>
        <location evidence="1">Cytoplasm</location>
    </subcellularLocation>
</comment>
<evidence type="ECO:0000256" key="2">
    <source>
        <dbReference type="ARBA" id="ARBA00022490"/>
    </source>
</evidence>
<evidence type="ECO:0000256" key="6">
    <source>
        <dbReference type="ARBA" id="ARBA00022859"/>
    </source>
</evidence>
<feature type="compositionally biased region" description="Polar residues" evidence="8">
    <location>
        <begin position="919"/>
        <end position="937"/>
    </location>
</feature>
<evidence type="ECO:0000256" key="3">
    <source>
        <dbReference type="ARBA" id="ARBA00022723"/>
    </source>
</evidence>
<keyword evidence="11" id="KW-0808">Transferase</keyword>
<keyword evidence="11" id="KW-0012">Acyltransferase</keyword>
<evidence type="ECO:0000259" key="9">
    <source>
        <dbReference type="PROSITE" id="PS50089"/>
    </source>
</evidence>
<dbReference type="PROSITE" id="PS00518">
    <property type="entry name" value="ZF_RING_1"/>
    <property type="match status" value="1"/>
</dbReference>
<dbReference type="GO" id="GO:0061630">
    <property type="term" value="F:ubiquitin protein ligase activity"/>
    <property type="evidence" value="ECO:0007669"/>
    <property type="project" value="UniProtKB-EC"/>
</dbReference>
<gene>
    <name evidence="11" type="ORF">MCOR_45631</name>
</gene>
<proteinExistence type="predicted"/>
<dbReference type="PROSITE" id="PS50089">
    <property type="entry name" value="ZF_RING_2"/>
    <property type="match status" value="1"/>
</dbReference>
<dbReference type="FunFam" id="3.40.50.300:FF:000491">
    <property type="entry name" value="E3 ubiquitin-protein ligase RNF213"/>
    <property type="match status" value="1"/>
</dbReference>
<feature type="domain" description="RING-type" evidence="9">
    <location>
        <begin position="1437"/>
        <end position="1476"/>
    </location>
</feature>
<protein>
    <submittedName>
        <fullName evidence="11">RNF213</fullName>
        <ecNumber evidence="11">2.3.2.27</ecNumber>
    </submittedName>
</protein>
<keyword evidence="3" id="KW-0479">Metal-binding</keyword>
<evidence type="ECO:0000256" key="8">
    <source>
        <dbReference type="SAM" id="MobiDB-lite"/>
    </source>
</evidence>
<evidence type="ECO:0000256" key="4">
    <source>
        <dbReference type="ARBA" id="ARBA00022771"/>
    </source>
</evidence>
<dbReference type="SUPFAM" id="SSF52540">
    <property type="entry name" value="P-loop containing nucleoside triphosphate hydrolases"/>
    <property type="match status" value="1"/>
</dbReference>
<dbReference type="GO" id="GO:0005737">
    <property type="term" value="C:cytoplasm"/>
    <property type="evidence" value="ECO:0007669"/>
    <property type="project" value="UniProtKB-SubCell"/>
</dbReference>
<name>A0A6J8E0U4_MYTCO</name>
<feature type="domain" description="RZ-type" evidence="10">
    <location>
        <begin position="1933"/>
        <end position="2004"/>
    </location>
</feature>
<evidence type="ECO:0000256" key="1">
    <source>
        <dbReference type="ARBA" id="ARBA00004496"/>
    </source>
</evidence>
<accession>A0A6J8E0U4</accession>
<dbReference type="SUPFAM" id="SSF57850">
    <property type="entry name" value="RING/U-box"/>
    <property type="match status" value="1"/>
</dbReference>
<keyword evidence="5" id="KW-0862">Zinc</keyword>
<evidence type="ECO:0000259" key="10">
    <source>
        <dbReference type="PROSITE" id="PS51981"/>
    </source>
</evidence>
<dbReference type="Gene3D" id="3.30.40.10">
    <property type="entry name" value="Zinc/RING finger domain, C3HC4 (zinc finger)"/>
    <property type="match status" value="1"/>
</dbReference>
<dbReference type="EC" id="2.3.2.27" evidence="11"/>
<sequence>MYIKQMVLRYIKNDNIPNLPNLDKVVSKILTVSQDFMRGQEDECSFVSLRDVERVLDVMSWFYAKSIGNDMLFEQLTDDNYGEIDAIDQPKVIDHTTRSLVLALGVCYHSCLKKRCEYRHAVAPHFHDPLELTGGANQIDEEISRCQSVLLNNIELATNIAKNQALKENVFMMVVCMELRIPMFLVGKPGSSKSLAKTIVADNLQGNAAHQDLFRNYKQVQMVSFQCSPLSTPEGIVGTFAQCAAYQKEKDLNRFVSVVVLDEIGLAEDSPRMPLKTLHPLLEDGCPDDEEPAPFKKVAFIGISNWALDPAKMNRGILVRREVPNEEELINSAKGICSSDKIVQSHIEPMIPAMASAYLRVFKKASEEKREFFGLRDFYSLIKMLYGFIWISKEKPTWFQLKHSILRNFGGLEMIDPVSIFLELLSSQVDEYEEKRPTDPDCSADGMIQACLRGDDNAVSESRYLLLLTENYGALAILQQNLFTMQNAVVIFGSSFPSDQEYTQVCRNINRIKVCMETGCTVILLNLENLYESLYDALNQYYVEFGGERYVDLGLGSHRVKCRVHRKFRLIVVAEKQVVYKKFPIPLINRLEKHFLSMKTLLSSCQLEMSKELQEWALKFCENKTSFHGKKKVREIGEAFLGYHEDTCPAVIQHVCQEKSTKEGESDYNENKILRDAKGLLLWCATPAAVLQGGDDIDIDTYFRQQEHESLADYISFKMRSDQHQTVYAQITTNSRILSTLELDDLAKEVPVARKNIHLLTLQSFHTEQQFSRQIKSCFAKKIPDSILIVQSESGDQNEELIACARYSAQRELQEILQKGVQSKIYVIFLVQLTGLAGNYFSGYQCGLWQSVHIDDLRISYIIPPIIDMLGKSAATVITAAETNNPAITAHGVKLEKEVFDRDGEKLQPDENNEEIEQTDSNRITDQTHTETIQTDGRGQGNDEKENRDQDIATIATDRRRKFDTNSLILNCVQRALSALKDPEEDSSRTTQRLKIVLNLLENDEGTVLSGICKHVVKLINEKEKQFGFLSNWLSAEVSKSENINKAGTFRKSIIMCLESRIIPILAGLFAFMDSNRNLDILTENENNHWNISIWLEILNDPEITQIKYQNLVSPTKHLELHEVAVKPSSVEGKVFSAKMSFSWLIIDQVQKVLKTTIESEDISENNTLDIIMKAAEIFQSLSIGCLLHEIDGLFTKNALKCYIEDFVHTVYPFKTENECRLVCENVAIGAQNVLKGEYGNLLPTMFACHMVYETFSTRFKNFSHIVTVWPSCCEKIVDVQQTGKSNLMTVEEITLDIQALTHLMDEIKPLREILSKKDPRKLWLRKVCEYRPVIERVLADFCKQYSFDGNVGQHQCREAIKNARCEWIRTLVVKLFIENVCTQGIGAEIVPSMKLWSKLGEDADMKELTSLEKVESHLKKQNAEVLKKCFGVLSKCINCEAEIQSAPVKLSCNHVVCKKCYKQIIEKKRQCTHCKEKLPDNFNQEEFVKRSDVEKYEDFRERCNGFFMEIVSQLCFAEGTLPSQGVIDKLLSYIVGKDKSDRGETIVSRQLTVFQDAIDPNPVVRSFLLQEIMQTSGSDIKTYLSKYFDDNTQLLQTSGVSTESIELCLLILQCMEDSIQQQNQKFNNSKHELIHIEKMLSESVEGLYSNVHILEKIECIAKAKYSLSVTARYIHDLYGKTQDTVQLDAELRQLFEAAGHLCENSGSQWPRKYFVRVLCRSYGTDVYQSVLAKSDREYLRWVILPDLDVMECYDRYIVNEDYTDIRLAVADSIINQKDTQLTEVFLTKVCMEWQCNINLLLALHREVTMNNLHNEKCKMETDKTNEEQENVFITDYLQTRSFLPREKEVALSILKNDVWKPETARNIQLDMDIAQQNLTCLLTHYMVMMTFIPGSTTLLMPLKNIALNIGCMKDSYYPTMPDDVIAFFTRVMRDHNKEHNVKSQWGGEDVPTIYKCPQGHPYTIGDCGRAYYEYTCFCGEKIGGTSHILLKTNIQASSEAAAKGHILGRANSLKATDIVTPRNNLSRSSFAIIRLLTHMSMYIAANYNVQAVQQIIKTEPDIQETEVFQFLLEHINLDIESLHQILGKGKDDIFLMMHFILNNIVMMHTSAAIGENNPEELCKLNTEKSRCEWEDLFDQKFILPMLQNIENVLEKCNDKIAGDKRMGALPLVLLLHEIDDQTNIDDNKNLQEIPEVWRFRSWISIDHLTQMLNTKEKTCPLLHLFLMEDHHLRVLRFIPNIIRLQKMLMQKYSRKLDRAEGTLITIEIVEQQLEQDGKLEEFKTLLQSYTEAWEAVRQSLETYTCRISTGRIRVNKAHCRKRIDGKTPISYLLPTYRDSGLCGFILLRFLLEKQNTFLGDFCREKGVSYTSLPRVSVKDISAAHLISYHPDKDLLPMVLANCNYSFEVGQGTKVEYNFNNLERQVMDRFLFSKSVIINLNEIEMFTYRAEYTNGVVLESLSERIDQIRIPQATKIQICSELRKMSYPDLCESLDKLDIAISFLKSVGPEKPDHLLSDFMTKTLKTERPFPSQKAQQSITCSQTMSWWMNLALERAKALLRYKQEPFEGLDDKFNVPLTDEQQIIVDDLFSTLPIEPTANFIELMFEFIILRIDIREDQESEDYIDISNSSLRDYLVGFPDSLPYQDDVLVDSNIEAVLERMPAEDNNITVGHTVDFWKSVNTILANKQQQRV</sequence>
<feature type="region of interest" description="Disordered" evidence="8">
    <location>
        <begin position="902"/>
        <end position="949"/>
    </location>
</feature>
<evidence type="ECO:0000313" key="11">
    <source>
        <dbReference type="EMBL" id="CAC5412641.1"/>
    </source>
</evidence>
<dbReference type="PROSITE" id="PS51981">
    <property type="entry name" value="ZF_RZ"/>
    <property type="match status" value="1"/>
</dbReference>
<dbReference type="PANTHER" id="PTHR22605:SF16">
    <property type="entry name" value="E3 UBIQUITIN-PROTEIN LIGASE RNF213"/>
    <property type="match status" value="1"/>
</dbReference>
<organism evidence="11 12">
    <name type="scientific">Mytilus coruscus</name>
    <name type="common">Sea mussel</name>
    <dbReference type="NCBI Taxonomy" id="42192"/>
    <lineage>
        <taxon>Eukaryota</taxon>
        <taxon>Metazoa</taxon>
        <taxon>Spiralia</taxon>
        <taxon>Lophotrochozoa</taxon>
        <taxon>Mollusca</taxon>
        <taxon>Bivalvia</taxon>
        <taxon>Autobranchia</taxon>
        <taxon>Pteriomorphia</taxon>
        <taxon>Mytilida</taxon>
        <taxon>Mytiloidea</taxon>
        <taxon>Mytilidae</taxon>
        <taxon>Mytilinae</taxon>
        <taxon>Mytilus</taxon>
    </lineage>
</organism>
<keyword evidence="2" id="KW-0963">Cytoplasm</keyword>
<dbReference type="InterPro" id="IPR027417">
    <property type="entry name" value="P-loop_NTPase"/>
</dbReference>
<keyword evidence="12" id="KW-1185">Reference proteome</keyword>
<keyword evidence="4 7" id="KW-0863">Zinc-finger</keyword>
<dbReference type="InterPro" id="IPR001841">
    <property type="entry name" value="Znf_RING"/>
</dbReference>